<name>A0A0C9W3W8_SPHS4</name>
<evidence type="ECO:0000313" key="3">
    <source>
        <dbReference type="Proteomes" id="UP000054279"/>
    </source>
</evidence>
<dbReference type="EMBL" id="KN837105">
    <property type="protein sequence ID" value="KIJ46852.1"/>
    <property type="molecule type" value="Genomic_DNA"/>
</dbReference>
<dbReference type="Proteomes" id="UP000054279">
    <property type="component" value="Unassembled WGS sequence"/>
</dbReference>
<organism evidence="2 3">
    <name type="scientific">Sphaerobolus stellatus (strain SS14)</name>
    <dbReference type="NCBI Taxonomy" id="990650"/>
    <lineage>
        <taxon>Eukaryota</taxon>
        <taxon>Fungi</taxon>
        <taxon>Dikarya</taxon>
        <taxon>Basidiomycota</taxon>
        <taxon>Agaricomycotina</taxon>
        <taxon>Agaricomycetes</taxon>
        <taxon>Phallomycetidae</taxon>
        <taxon>Geastrales</taxon>
        <taxon>Sphaerobolaceae</taxon>
        <taxon>Sphaerobolus</taxon>
    </lineage>
</organism>
<evidence type="ECO:0000256" key="1">
    <source>
        <dbReference type="SAM" id="MobiDB-lite"/>
    </source>
</evidence>
<dbReference type="AlphaFoldDB" id="A0A0C9W3W8"/>
<dbReference type="PANTHER" id="PTHR37450:SF1">
    <property type="entry name" value="CIPC PROTEIN"/>
    <property type="match status" value="1"/>
</dbReference>
<evidence type="ECO:0000313" key="2">
    <source>
        <dbReference type="EMBL" id="KIJ46852.1"/>
    </source>
</evidence>
<keyword evidence="3" id="KW-1185">Reference proteome</keyword>
<dbReference type="InterPro" id="IPR022234">
    <property type="entry name" value="DUF3759"/>
</dbReference>
<reference evidence="2 3" key="1">
    <citation type="submission" date="2014-06" db="EMBL/GenBank/DDBJ databases">
        <title>Evolutionary Origins and Diversification of the Mycorrhizal Mutualists.</title>
        <authorList>
            <consortium name="DOE Joint Genome Institute"/>
            <consortium name="Mycorrhizal Genomics Consortium"/>
            <person name="Kohler A."/>
            <person name="Kuo A."/>
            <person name="Nagy L.G."/>
            <person name="Floudas D."/>
            <person name="Copeland A."/>
            <person name="Barry K.W."/>
            <person name="Cichocki N."/>
            <person name="Veneault-Fourrey C."/>
            <person name="LaButti K."/>
            <person name="Lindquist E.A."/>
            <person name="Lipzen A."/>
            <person name="Lundell T."/>
            <person name="Morin E."/>
            <person name="Murat C."/>
            <person name="Riley R."/>
            <person name="Ohm R."/>
            <person name="Sun H."/>
            <person name="Tunlid A."/>
            <person name="Henrissat B."/>
            <person name="Grigoriev I.V."/>
            <person name="Hibbett D.S."/>
            <person name="Martin F."/>
        </authorList>
    </citation>
    <scope>NUCLEOTIDE SEQUENCE [LARGE SCALE GENOMIC DNA]</scope>
    <source>
        <strain evidence="2 3">SS14</strain>
    </source>
</reference>
<protein>
    <submittedName>
        <fullName evidence="2">Uncharacterized protein</fullName>
    </submittedName>
</protein>
<feature type="region of interest" description="Disordered" evidence="1">
    <location>
        <begin position="97"/>
        <end position="117"/>
    </location>
</feature>
<gene>
    <name evidence="2" type="ORF">M422DRAFT_249596</name>
</gene>
<dbReference type="PANTHER" id="PTHR37450">
    <property type="entry name" value="CIPC PROTEIN"/>
    <property type="match status" value="1"/>
</dbReference>
<accession>A0A0C9W3W8</accession>
<dbReference type="HOGENOM" id="CLU_143683_2_0_1"/>
<proteinExistence type="predicted"/>
<dbReference type="Pfam" id="PF12585">
    <property type="entry name" value="DUF3759"/>
    <property type="match status" value="1"/>
</dbReference>
<sequence length="117" mass="13045">MPFWKHDANEEEKRNDALDTIKNIDPNATHEHKAKVFHEFIAAAASYEAAKLTRATSRRTASLLAMPKELLAGFAGAFVDYIVESKGLDALDKAKEKHAKHEAEKDAIDALPKDSYH</sequence>